<accession>E4S8H2</accession>
<evidence type="ECO:0000256" key="2">
    <source>
        <dbReference type="ARBA" id="ARBA00022741"/>
    </source>
</evidence>
<sequence>MHIGIDLGTTNTVVSYAKRKARGGVEPQVMRITQLDEYNSSIQEEILPSVLFLDFDGNIVIGKKAKHMKQYHPDRTISNSKRYMGTSMVFRIEDRAFTPVDVAANILKVCKRTIELNLGGKPVQQVTITVPASFNTDQIRDTRNAALKAGFDPDRIRIIPEPTAAFIDFINEQSELVEEDRLVDISTPKRVLVFDLGGGTCDIVVMDVVQSGNCLKVEEKAVGRYSELGGIDFDLAATRYLLQKFFVDNKIKEGDVEPVEQSQMVNKLMAFCEKAKEFFSNQMMLNPEIESTNPSFKMNIPEFWRGKSQLFSITLKEYNTATRDLYHSSGIKAKTIEDYERCKNIVDPIYETLERYEIDKNSIDYIFATGGMSLYYKVVQRLKELFPKSQVIKASNPLEAVSRGAAIFSFYEVEIKRQNEKASISKPTIKEPSSAEMEIVTKTVLAEAIMIDVEEGLPREIISKNQPVPYKGVIRDSFRVTSPSGIKIDIYAGEDPYDCKMRIQKSFTGNFRSPVTPGTPLDIEYEIDENKYLKLRVVVKDNMNPPIDLDVDSDVKTVGLEKVKE</sequence>
<keyword evidence="6" id="KW-0346">Stress response</keyword>
<dbReference type="KEGG" id="cki:Calkr_2525"/>
<dbReference type="PANTHER" id="PTHR19375">
    <property type="entry name" value="HEAT SHOCK PROTEIN 70KDA"/>
    <property type="match status" value="1"/>
</dbReference>
<protein>
    <submittedName>
        <fullName evidence="6">Heat shock protein 70</fullName>
    </submittedName>
</protein>
<evidence type="ECO:0000256" key="4">
    <source>
        <dbReference type="ARBA" id="ARBA00023186"/>
    </source>
</evidence>
<gene>
    <name evidence="6" type="ordered locus">Calkr_2525</name>
</gene>
<dbReference type="PRINTS" id="PR00301">
    <property type="entry name" value="HEATSHOCK70"/>
</dbReference>
<keyword evidence="2 5" id="KW-0547">Nucleotide-binding</keyword>
<evidence type="ECO:0000256" key="1">
    <source>
        <dbReference type="ARBA" id="ARBA00007381"/>
    </source>
</evidence>
<proteinExistence type="inferred from homology"/>
<dbReference type="eggNOG" id="COG0443">
    <property type="taxonomic scope" value="Bacteria"/>
</dbReference>
<dbReference type="GO" id="GO:0005524">
    <property type="term" value="F:ATP binding"/>
    <property type="evidence" value="ECO:0007669"/>
    <property type="project" value="UniProtKB-KW"/>
</dbReference>
<evidence type="ECO:0000256" key="5">
    <source>
        <dbReference type="RuleBase" id="RU003322"/>
    </source>
</evidence>
<dbReference type="EMBL" id="CP002326">
    <property type="protein sequence ID" value="ADQ41954.1"/>
    <property type="molecule type" value="Genomic_DNA"/>
</dbReference>
<dbReference type="Gene3D" id="3.90.640.10">
    <property type="entry name" value="Actin, Chain A, domain 4"/>
    <property type="match status" value="1"/>
</dbReference>
<dbReference type="AlphaFoldDB" id="E4S8H2"/>
<dbReference type="FunFam" id="3.30.420.40:FF:000028">
    <property type="entry name" value="heat shock 70 kDa protein-like"/>
    <property type="match status" value="1"/>
</dbReference>
<comment type="similarity">
    <text evidence="1 5">Belongs to the heat shock protein 70 family.</text>
</comment>
<dbReference type="Gene3D" id="2.60.34.10">
    <property type="entry name" value="Substrate Binding Domain Of DNAk, Chain A, domain 1"/>
    <property type="match status" value="1"/>
</dbReference>
<evidence type="ECO:0000313" key="6">
    <source>
        <dbReference type="EMBL" id="ADQ41954.1"/>
    </source>
</evidence>
<dbReference type="SUPFAM" id="SSF53067">
    <property type="entry name" value="Actin-like ATPase domain"/>
    <property type="match status" value="2"/>
</dbReference>
<dbReference type="InterPro" id="IPR029047">
    <property type="entry name" value="HSP70_peptide-bd_sf"/>
</dbReference>
<dbReference type="InterPro" id="IPR013126">
    <property type="entry name" value="Hsp_70_fam"/>
</dbReference>
<dbReference type="GO" id="GO:0140662">
    <property type="term" value="F:ATP-dependent protein folding chaperone"/>
    <property type="evidence" value="ECO:0007669"/>
    <property type="project" value="InterPro"/>
</dbReference>
<dbReference type="Gene3D" id="3.30.420.40">
    <property type="match status" value="2"/>
</dbReference>
<evidence type="ECO:0000256" key="3">
    <source>
        <dbReference type="ARBA" id="ARBA00022840"/>
    </source>
</evidence>
<dbReference type="SUPFAM" id="SSF100920">
    <property type="entry name" value="Heat shock protein 70kD (HSP70), peptide-binding domain"/>
    <property type="match status" value="1"/>
</dbReference>
<reference evidence="6 7" key="2">
    <citation type="journal article" date="2011" name="J. Bacteriol.">
        <title>Complete genome sequences for the anaerobic, extremely thermophilic plant biomass-degrading bacteria Caldicellulosiruptor hydrothermalis, Caldicellulosiruptor kristjanssonii, Caldicellulosiruptor kronotskyensis, Caldicellulosiruptor owensenis, and Caldicellulosiruptor lactoaceticus.</title>
        <authorList>
            <person name="Blumer-Schuette S.E."/>
            <person name="Ozdemir I."/>
            <person name="Mistry D."/>
            <person name="Lucas S."/>
            <person name="Lapidus A."/>
            <person name="Cheng J.F."/>
            <person name="Goodwin L.A."/>
            <person name="Pitluck S."/>
            <person name="Land M.L."/>
            <person name="Hauser L.J."/>
            <person name="Woyke T."/>
            <person name="Mikhailova N."/>
            <person name="Pati A."/>
            <person name="Kyrpides N.C."/>
            <person name="Ivanova N."/>
            <person name="Detter J.C."/>
            <person name="Walston-Davenport K."/>
            <person name="Han S."/>
            <person name="Adams M.W."/>
            <person name="Kelly R.M."/>
        </authorList>
    </citation>
    <scope>NUCLEOTIDE SEQUENCE [LARGE SCALE GENOMIC DNA]</scope>
    <source>
        <strain evidence="7">ATCC 700853 / DSM 12137 / I77R1B</strain>
    </source>
</reference>
<organism evidence="6 7">
    <name type="scientific">Caldicellulosiruptor acetigenus (strain ATCC 700853 / DSM 12137 / I77R1B)</name>
    <name type="common">Caldicellulosiruptor kristjanssonii</name>
    <dbReference type="NCBI Taxonomy" id="632335"/>
    <lineage>
        <taxon>Bacteria</taxon>
        <taxon>Bacillati</taxon>
        <taxon>Bacillota</taxon>
        <taxon>Bacillota incertae sedis</taxon>
        <taxon>Caldicellulosiruptorales</taxon>
        <taxon>Caldicellulosiruptoraceae</taxon>
        <taxon>Caldicellulosiruptor</taxon>
    </lineage>
</organism>
<reference key="1">
    <citation type="submission" date="2010-11" db="EMBL/GenBank/DDBJ databases">
        <title>Complete sequence of chromosome of Caldicellulosiruptor kristjanssonii 177R1B.</title>
        <authorList>
            <consortium name="US DOE Joint Genome Institute"/>
            <person name="Lucas S."/>
            <person name="Copeland A."/>
            <person name="Lapidus A."/>
            <person name="Cheng J.-F."/>
            <person name="Bruce D."/>
            <person name="Goodwin L."/>
            <person name="Pitluck S."/>
            <person name="Davenport K."/>
            <person name="Detter J.C."/>
            <person name="Han C."/>
            <person name="Tapia R."/>
            <person name="Land M."/>
            <person name="Hauser L."/>
            <person name="Jeffries C."/>
            <person name="Kyrpides N."/>
            <person name="Ivanova N."/>
            <person name="Mikhailova N."/>
            <person name="Blumer-Schuette S.E."/>
            <person name="Kelly R.M."/>
            <person name="Woyke T."/>
        </authorList>
    </citation>
    <scope>NUCLEOTIDE SEQUENCE</scope>
    <source>
        <strain>177R1B</strain>
    </source>
</reference>
<dbReference type="Proteomes" id="UP000009256">
    <property type="component" value="Chromosome"/>
</dbReference>
<dbReference type="OrthoDB" id="499700at2"/>
<dbReference type="InterPro" id="IPR043129">
    <property type="entry name" value="ATPase_NBD"/>
</dbReference>
<dbReference type="STRING" id="632335.Calkr_2525"/>
<dbReference type="Pfam" id="PF00012">
    <property type="entry name" value="HSP70"/>
    <property type="match status" value="1"/>
</dbReference>
<keyword evidence="7" id="KW-1185">Reference proteome</keyword>
<keyword evidence="3 5" id="KW-0067">ATP-binding</keyword>
<evidence type="ECO:0000313" key="7">
    <source>
        <dbReference type="Proteomes" id="UP000009256"/>
    </source>
</evidence>
<dbReference type="RefSeq" id="WP_013433667.1">
    <property type="nucleotide sequence ID" value="NC_014721.1"/>
</dbReference>
<dbReference type="HOGENOM" id="CLU_005965_2_4_9"/>
<keyword evidence="4" id="KW-0143">Chaperone</keyword>
<name>E4S8H2_CALA7</name>